<dbReference type="Proteomes" id="UP000194236">
    <property type="component" value="Unassembled WGS sequence"/>
</dbReference>
<keyword evidence="2" id="KW-1185">Reference proteome</keyword>
<sequence length="62" mass="7993">MLNTIKIYIQSKPNQTYRRYWKHFFNRKNLFVVKYLSVYDYYENILNHRRFFVTMKLLVHHY</sequence>
<gene>
    <name evidence="1" type="ORF">BLA29_011596</name>
</gene>
<evidence type="ECO:0000313" key="1">
    <source>
        <dbReference type="EMBL" id="OTF81932.1"/>
    </source>
</evidence>
<name>A0A1Y3BM78_EURMA</name>
<dbReference type="EMBL" id="MUJZ01011042">
    <property type="protein sequence ID" value="OTF81932.1"/>
    <property type="molecule type" value="Genomic_DNA"/>
</dbReference>
<evidence type="ECO:0000313" key="2">
    <source>
        <dbReference type="Proteomes" id="UP000194236"/>
    </source>
</evidence>
<dbReference type="AlphaFoldDB" id="A0A1Y3BM78"/>
<proteinExistence type="predicted"/>
<protein>
    <submittedName>
        <fullName evidence="1">Uncharacterized protein</fullName>
    </submittedName>
</protein>
<reference evidence="1 2" key="1">
    <citation type="submission" date="2017-03" db="EMBL/GenBank/DDBJ databases">
        <title>Genome Survey of Euroglyphus maynei.</title>
        <authorList>
            <person name="Arlian L.G."/>
            <person name="Morgan M.S."/>
            <person name="Rider S.D."/>
        </authorList>
    </citation>
    <scope>NUCLEOTIDE SEQUENCE [LARGE SCALE GENOMIC DNA]</scope>
    <source>
        <strain evidence="1">Arlian Lab</strain>
        <tissue evidence="1">Whole body</tissue>
    </source>
</reference>
<organism evidence="1 2">
    <name type="scientific">Euroglyphus maynei</name>
    <name type="common">Mayne's house dust mite</name>
    <dbReference type="NCBI Taxonomy" id="6958"/>
    <lineage>
        <taxon>Eukaryota</taxon>
        <taxon>Metazoa</taxon>
        <taxon>Ecdysozoa</taxon>
        <taxon>Arthropoda</taxon>
        <taxon>Chelicerata</taxon>
        <taxon>Arachnida</taxon>
        <taxon>Acari</taxon>
        <taxon>Acariformes</taxon>
        <taxon>Sarcoptiformes</taxon>
        <taxon>Astigmata</taxon>
        <taxon>Psoroptidia</taxon>
        <taxon>Analgoidea</taxon>
        <taxon>Pyroglyphidae</taxon>
        <taxon>Pyroglyphinae</taxon>
        <taxon>Euroglyphus</taxon>
    </lineage>
</organism>
<accession>A0A1Y3BM78</accession>
<comment type="caution">
    <text evidence="1">The sequence shown here is derived from an EMBL/GenBank/DDBJ whole genome shotgun (WGS) entry which is preliminary data.</text>
</comment>